<dbReference type="RefSeq" id="WP_002649998.1">
    <property type="nucleotide sequence ID" value="NZ_AANZ01000002.1"/>
</dbReference>
<dbReference type="Proteomes" id="UP000004358">
    <property type="component" value="Unassembled WGS sequence"/>
</dbReference>
<gene>
    <name evidence="1" type="ORF">DSM3645_00540</name>
</gene>
<comment type="caution">
    <text evidence="1">The sequence shown here is derived from an EMBL/GenBank/DDBJ whole genome shotgun (WGS) entry which is preliminary data.</text>
</comment>
<sequence>MISTLLVAAALLSADPASKPAPLTVQVGRDNTQVRVLTEEKTTILDIVSPHGIDKATIKRTTDKWPSPLVVRLHLKGLESLRVGDVTWSVSSTGKSLVTVSVPDGGVHPLGNNPYASVVRIVDSAKKIPLDAGGYFELTLPAKLLEDNPAELKLRWIDFYR</sequence>
<dbReference type="OrthoDB" id="282802at2"/>
<dbReference type="AlphaFoldDB" id="A3ZMI3"/>
<reference evidence="1 2" key="1">
    <citation type="submission" date="2006-02" db="EMBL/GenBank/DDBJ databases">
        <authorList>
            <person name="Amann R."/>
            <person name="Ferriera S."/>
            <person name="Johnson J."/>
            <person name="Kravitz S."/>
            <person name="Halpern A."/>
            <person name="Remington K."/>
            <person name="Beeson K."/>
            <person name="Tran B."/>
            <person name="Rogers Y.-H."/>
            <person name="Friedman R."/>
            <person name="Venter J.C."/>
        </authorList>
    </citation>
    <scope>NUCLEOTIDE SEQUENCE [LARGE SCALE GENOMIC DNA]</scope>
    <source>
        <strain evidence="1 2">DSM 3645</strain>
    </source>
</reference>
<proteinExistence type="predicted"/>
<name>A3ZMI3_9BACT</name>
<organism evidence="1 2">
    <name type="scientific">Blastopirellula marina DSM 3645</name>
    <dbReference type="NCBI Taxonomy" id="314230"/>
    <lineage>
        <taxon>Bacteria</taxon>
        <taxon>Pseudomonadati</taxon>
        <taxon>Planctomycetota</taxon>
        <taxon>Planctomycetia</taxon>
        <taxon>Pirellulales</taxon>
        <taxon>Pirellulaceae</taxon>
        <taxon>Blastopirellula</taxon>
    </lineage>
</organism>
<dbReference type="HOGENOM" id="CLU_1640520_0_0_0"/>
<evidence type="ECO:0000313" key="2">
    <source>
        <dbReference type="Proteomes" id="UP000004358"/>
    </source>
</evidence>
<dbReference type="EMBL" id="AANZ01000002">
    <property type="protein sequence ID" value="EAQ82156.1"/>
    <property type="molecule type" value="Genomic_DNA"/>
</dbReference>
<accession>A3ZMI3</accession>
<evidence type="ECO:0000313" key="1">
    <source>
        <dbReference type="EMBL" id="EAQ82156.1"/>
    </source>
</evidence>
<protein>
    <submittedName>
        <fullName evidence="1">Uncharacterized protein</fullName>
    </submittedName>
</protein>